<organism evidence="11 12">
    <name type="scientific">Purpureocillium lavendulum</name>
    <dbReference type="NCBI Taxonomy" id="1247861"/>
    <lineage>
        <taxon>Eukaryota</taxon>
        <taxon>Fungi</taxon>
        <taxon>Dikarya</taxon>
        <taxon>Ascomycota</taxon>
        <taxon>Pezizomycotina</taxon>
        <taxon>Sordariomycetes</taxon>
        <taxon>Hypocreomycetidae</taxon>
        <taxon>Hypocreales</taxon>
        <taxon>Ophiocordycipitaceae</taxon>
        <taxon>Purpureocillium</taxon>
    </lineage>
</organism>
<feature type="region of interest" description="Disordered" evidence="7">
    <location>
        <begin position="22"/>
        <end position="81"/>
    </location>
</feature>
<dbReference type="FunFam" id="2.60.40.420:FF:000038">
    <property type="entry name" value="Extracellular dihydrogeodin oxidase/laccase"/>
    <property type="match status" value="1"/>
</dbReference>
<dbReference type="FunFam" id="2.60.40.420:FF:000021">
    <property type="entry name" value="Extracellular dihydrogeodin oxidase/laccase"/>
    <property type="match status" value="1"/>
</dbReference>
<dbReference type="AlphaFoldDB" id="A0AB34FEJ5"/>
<evidence type="ECO:0000256" key="5">
    <source>
        <dbReference type="ARBA" id="ARBA00023008"/>
    </source>
</evidence>
<name>A0AB34FEJ5_9HYPO</name>
<comment type="caution">
    <text evidence="11">The sequence shown here is derived from an EMBL/GenBank/DDBJ whole genome shotgun (WGS) entry which is preliminary data.</text>
</comment>
<evidence type="ECO:0000256" key="2">
    <source>
        <dbReference type="ARBA" id="ARBA00022723"/>
    </source>
</evidence>
<dbReference type="GO" id="GO:0005507">
    <property type="term" value="F:copper ion binding"/>
    <property type="evidence" value="ECO:0007669"/>
    <property type="project" value="InterPro"/>
</dbReference>
<feature type="region of interest" description="Disordered" evidence="7">
    <location>
        <begin position="226"/>
        <end position="302"/>
    </location>
</feature>
<feature type="compositionally biased region" description="Basic residues" evidence="7">
    <location>
        <begin position="275"/>
        <end position="296"/>
    </location>
</feature>
<dbReference type="CDD" id="cd13854">
    <property type="entry name" value="CuRO_1_MaLCC_like"/>
    <property type="match status" value="1"/>
</dbReference>
<gene>
    <name evidence="11" type="ORF">O9K51_10593</name>
</gene>
<feature type="compositionally biased region" description="Basic and acidic residues" evidence="7">
    <location>
        <begin position="226"/>
        <end position="235"/>
    </location>
</feature>
<reference evidence="11" key="1">
    <citation type="submission" date="2023-01" db="EMBL/GenBank/DDBJ databases">
        <title>The growth and conidiation of Purpureocillium lavendulum are regulated by nitrogen source and histone H3K14 acetylation.</title>
        <authorList>
            <person name="Tang P."/>
            <person name="Han J."/>
            <person name="Zhang C."/>
            <person name="Tang P."/>
            <person name="Qi F."/>
            <person name="Zhang K."/>
            <person name="Liang L."/>
        </authorList>
    </citation>
    <scope>NUCLEOTIDE SEQUENCE</scope>
    <source>
        <strain evidence="11">YMF1.00683</strain>
    </source>
</reference>
<dbReference type="PANTHER" id="PTHR11709:SF145">
    <property type="entry name" value="LCC1"/>
    <property type="match status" value="1"/>
</dbReference>
<feature type="domain" description="Plastocyanin-like" evidence="10">
    <location>
        <begin position="335"/>
        <end position="451"/>
    </location>
</feature>
<evidence type="ECO:0000259" key="8">
    <source>
        <dbReference type="Pfam" id="PF00394"/>
    </source>
</evidence>
<dbReference type="EMBL" id="JAQHRD010000016">
    <property type="protein sequence ID" value="KAJ6436826.1"/>
    <property type="molecule type" value="Genomic_DNA"/>
</dbReference>
<dbReference type="SUPFAM" id="SSF49503">
    <property type="entry name" value="Cupredoxins"/>
    <property type="match status" value="3"/>
</dbReference>
<dbReference type="GO" id="GO:0016491">
    <property type="term" value="F:oxidoreductase activity"/>
    <property type="evidence" value="ECO:0007669"/>
    <property type="project" value="UniProtKB-KW"/>
</dbReference>
<dbReference type="Gene3D" id="2.60.40.420">
    <property type="entry name" value="Cupredoxins - blue copper proteins"/>
    <property type="match status" value="3"/>
</dbReference>
<keyword evidence="2" id="KW-0479">Metal-binding</keyword>
<comment type="similarity">
    <text evidence="1">Belongs to the multicopper oxidase family.</text>
</comment>
<keyword evidence="5" id="KW-0186">Copper</keyword>
<dbReference type="InterPro" id="IPR008972">
    <property type="entry name" value="Cupredoxin"/>
</dbReference>
<dbReference type="PANTHER" id="PTHR11709">
    <property type="entry name" value="MULTI-COPPER OXIDASE"/>
    <property type="match status" value="1"/>
</dbReference>
<dbReference type="Proteomes" id="UP001163105">
    <property type="component" value="Unassembled WGS sequence"/>
</dbReference>
<protein>
    <submittedName>
        <fullName evidence="11">Laccase-1</fullName>
    </submittedName>
</protein>
<evidence type="ECO:0000256" key="1">
    <source>
        <dbReference type="ARBA" id="ARBA00010609"/>
    </source>
</evidence>
<feature type="compositionally biased region" description="Polar residues" evidence="7">
    <location>
        <begin position="22"/>
        <end position="39"/>
    </location>
</feature>
<keyword evidence="3" id="KW-0677">Repeat</keyword>
<dbReference type="InterPro" id="IPR045087">
    <property type="entry name" value="Cu-oxidase_fam"/>
</dbReference>
<feature type="region of interest" description="Disordered" evidence="7">
    <location>
        <begin position="781"/>
        <end position="801"/>
    </location>
</feature>
<keyword evidence="12" id="KW-1185">Reference proteome</keyword>
<dbReference type="Pfam" id="PF07732">
    <property type="entry name" value="Cu-oxidase_3"/>
    <property type="match status" value="1"/>
</dbReference>
<dbReference type="Pfam" id="PF07731">
    <property type="entry name" value="Cu-oxidase_2"/>
    <property type="match status" value="1"/>
</dbReference>
<feature type="compositionally biased region" description="Basic and acidic residues" evidence="7">
    <location>
        <begin position="69"/>
        <end position="81"/>
    </location>
</feature>
<sequence length="905" mass="99893">MEEKNQDDCSLGRTTQMLIQMVSQLSEQLQNNQARQQSPRTEREPHWKPRRPLRPPDAFQRNSTPSIAPEKEKSTLPEPPRFEGTRLVFRTWLCEMKNKLRVDEGAIGSKADQFAYIYARLGDAPQQMTVAFVEAGGSDGTRAMEKLRSIRQRDNESFATFLPRFEREIADSGGMTLPEHVKISYLEGALNRQIRLAAVHLDLERMGYSTWIQTLQNISSRLDGLNREGKRRGEELAESSDQEPTHGHREPSPAPPATARGRDRMNWKSTAVGKHSSRRTKKRNSGVHPAKDRRQKPNPVLLARPRKAELSRTNPEAAFLPPAWTGVIRRYDFTVSRNTIAPDGYQVDALLVNGAFPAPLMEANWGDTIQVTVRNNISTPDEGTALHWHGFLQTDKPWQDGVPAVTQCPIPPGKSFTYSFEAELYGTAWYHSHYSAQSAGGLFGPIVIHGPTEKKYDIDIGPVMLTDWFHKNYNDLVEEIMQPNGNGIVFSSNNLINGKNAFDCSTVAAGDKTPCVNNAGVAKFRFQSGKTHRLRLINTGPEALQRFSIDGHNMTVIANDFVTVKPYTTNVVTLGVGQRVDAFVKADGPRDGAYWMRANISTKCSLTNQPNALAAVYYDEADVNKAPESTPWDVPDPGTCANDDLELTRPTMQLRVPEPDLTYVMEAKFFRNETGHPLWSFDRVDFRGNYNSPTLLMSHLGNYTFEKKWNVRNTKNARSVRVHVKNLSGAAHPMHLHGFNMYILHEGSGPDWDGTIIHPENPQRRDVIQLRPNGHLVMQFDASQNPASRARPFDTKNPKPPKMMAPKFYNFLAVVLMLLGLAAAQQSTTASSNSARSTSVGSTATGGKAATTTGASATGSGKASGTSASASATTTKKSAGNKAADSTLITVSLAAGLVAFGVAVS</sequence>
<keyword evidence="4" id="KW-0560">Oxidoreductase</keyword>
<accession>A0AB34FEJ5</accession>
<dbReference type="InterPro" id="IPR001117">
    <property type="entry name" value="Cu-oxidase_2nd"/>
</dbReference>
<evidence type="ECO:0000256" key="3">
    <source>
        <dbReference type="ARBA" id="ARBA00022737"/>
    </source>
</evidence>
<dbReference type="CDD" id="cd13880">
    <property type="entry name" value="CuRO_2_MaLCC_like"/>
    <property type="match status" value="1"/>
</dbReference>
<evidence type="ECO:0000256" key="6">
    <source>
        <dbReference type="ARBA" id="ARBA00023180"/>
    </source>
</evidence>
<dbReference type="InterPro" id="IPR011707">
    <property type="entry name" value="Cu-oxidase-like_N"/>
</dbReference>
<evidence type="ECO:0000259" key="10">
    <source>
        <dbReference type="Pfam" id="PF07732"/>
    </source>
</evidence>
<feature type="domain" description="Plastocyanin-like" evidence="8">
    <location>
        <begin position="462"/>
        <end position="620"/>
    </location>
</feature>
<evidence type="ECO:0000256" key="4">
    <source>
        <dbReference type="ARBA" id="ARBA00023002"/>
    </source>
</evidence>
<evidence type="ECO:0000313" key="12">
    <source>
        <dbReference type="Proteomes" id="UP001163105"/>
    </source>
</evidence>
<evidence type="ECO:0000256" key="7">
    <source>
        <dbReference type="SAM" id="MobiDB-lite"/>
    </source>
</evidence>
<feature type="region of interest" description="Disordered" evidence="7">
    <location>
        <begin position="828"/>
        <end position="879"/>
    </location>
</feature>
<keyword evidence="6" id="KW-0325">Glycoprotein</keyword>
<proteinExistence type="inferred from homology"/>
<feature type="domain" description="Plastocyanin-like" evidence="9">
    <location>
        <begin position="701"/>
        <end position="786"/>
    </location>
</feature>
<dbReference type="Pfam" id="PF00394">
    <property type="entry name" value="Cu-oxidase"/>
    <property type="match status" value="1"/>
</dbReference>
<evidence type="ECO:0000259" key="9">
    <source>
        <dbReference type="Pfam" id="PF07731"/>
    </source>
</evidence>
<evidence type="ECO:0000313" key="11">
    <source>
        <dbReference type="EMBL" id="KAJ6436826.1"/>
    </source>
</evidence>
<dbReference type="InterPro" id="IPR011706">
    <property type="entry name" value="Cu-oxidase_C"/>
</dbReference>